<evidence type="ECO:0000313" key="1">
    <source>
        <dbReference type="EMBL" id="SMB86274.1"/>
    </source>
</evidence>
<sequence length="119" mass="13592">MSDMSFMTTYKFNNRTNVLNFIDSGLKPAFNALNKFQQGLIIDTLSLLISLNNSDLWKHVTCFSDSIHGEYALTDDCVDLFSEFLDVLGAGFNASLSVYTNFSDFVYDEKDSIELYQYF</sequence>
<gene>
    <name evidence="1" type="ORF">SAMN00790413_03747</name>
</gene>
<keyword evidence="2" id="KW-1185">Reference proteome</keyword>
<name>A0A1W1UZX5_9DEIO</name>
<dbReference type="AlphaFoldDB" id="A0A1W1UZX5"/>
<proteinExistence type="predicted"/>
<reference evidence="1 2" key="1">
    <citation type="submission" date="2017-04" db="EMBL/GenBank/DDBJ databases">
        <authorList>
            <person name="Afonso C.L."/>
            <person name="Miller P.J."/>
            <person name="Scott M.A."/>
            <person name="Spackman E."/>
            <person name="Goraichik I."/>
            <person name="Dimitrov K.M."/>
            <person name="Suarez D.L."/>
            <person name="Swayne D.E."/>
        </authorList>
    </citation>
    <scope>NUCLEOTIDE SEQUENCE [LARGE SCALE GENOMIC DNA]</scope>
    <source>
        <strain evidence="1 2">KR-140</strain>
    </source>
</reference>
<dbReference type="EMBL" id="FWWU01000008">
    <property type="protein sequence ID" value="SMB86274.1"/>
    <property type="molecule type" value="Genomic_DNA"/>
</dbReference>
<protein>
    <submittedName>
        <fullName evidence="1">Uncharacterized protein</fullName>
    </submittedName>
</protein>
<accession>A0A1W1UZX5</accession>
<organism evidence="1 2">
    <name type="scientific">Deinococcus hopiensis KR-140</name>
    <dbReference type="NCBI Taxonomy" id="695939"/>
    <lineage>
        <taxon>Bacteria</taxon>
        <taxon>Thermotogati</taxon>
        <taxon>Deinococcota</taxon>
        <taxon>Deinococci</taxon>
        <taxon>Deinococcales</taxon>
        <taxon>Deinococcaceae</taxon>
        <taxon>Deinococcus</taxon>
    </lineage>
</organism>
<evidence type="ECO:0000313" key="2">
    <source>
        <dbReference type="Proteomes" id="UP000192582"/>
    </source>
</evidence>
<dbReference type="Proteomes" id="UP000192582">
    <property type="component" value="Unassembled WGS sequence"/>
</dbReference>